<dbReference type="RefSeq" id="WP_071866914.1">
    <property type="nucleotide sequence ID" value="NZ_BJWA01000012.1"/>
</dbReference>
<protein>
    <submittedName>
        <fullName evidence="1">Uncharacterized protein</fullName>
    </submittedName>
</protein>
<gene>
    <name evidence="1" type="ORF">EMU01_17960</name>
</gene>
<dbReference type="GeneID" id="61000250"/>
<sequence>MRINKTCWNCKFNFDSVCSGNEYDKILSDKSYFCEKWTISYNCFFKINDRIPGYILDMYKEGLSIEETIQLIDIDESGEKVELNPIKVIKKLYKIKNNELSVLFNVSASVVRSAEVRKVPLKRNLLMH</sequence>
<reference evidence="1 2" key="1">
    <citation type="submission" date="2019-07" db="EMBL/GenBank/DDBJ databases">
        <title>Whole genome shotgun sequence of Enterococcus mundtii NBRC 100490.</title>
        <authorList>
            <person name="Hosoyama A."/>
            <person name="Uohara A."/>
            <person name="Ohji S."/>
            <person name="Ichikawa N."/>
        </authorList>
    </citation>
    <scope>NUCLEOTIDE SEQUENCE [LARGE SCALE GENOMIC DNA]</scope>
    <source>
        <strain evidence="1 2">NBRC 100490</strain>
    </source>
</reference>
<dbReference type="EMBL" id="BJWA01000012">
    <property type="protein sequence ID" value="GEL80652.1"/>
    <property type="molecule type" value="Genomic_DNA"/>
</dbReference>
<evidence type="ECO:0000313" key="1">
    <source>
        <dbReference type="EMBL" id="GEL80652.1"/>
    </source>
</evidence>
<keyword evidence="2" id="KW-1185">Reference proteome</keyword>
<comment type="caution">
    <text evidence="1">The sequence shown here is derived from an EMBL/GenBank/DDBJ whole genome shotgun (WGS) entry which is preliminary data.</text>
</comment>
<evidence type="ECO:0000313" key="2">
    <source>
        <dbReference type="Proteomes" id="UP000321175"/>
    </source>
</evidence>
<accession>A0ABQ0VGQ1</accession>
<name>A0ABQ0VGQ1_ENTMU</name>
<proteinExistence type="predicted"/>
<dbReference type="Proteomes" id="UP000321175">
    <property type="component" value="Unassembled WGS sequence"/>
</dbReference>
<organism evidence="1 2">
    <name type="scientific">Enterococcus mundtii</name>
    <dbReference type="NCBI Taxonomy" id="53346"/>
    <lineage>
        <taxon>Bacteria</taxon>
        <taxon>Bacillati</taxon>
        <taxon>Bacillota</taxon>
        <taxon>Bacilli</taxon>
        <taxon>Lactobacillales</taxon>
        <taxon>Enterococcaceae</taxon>
        <taxon>Enterococcus</taxon>
    </lineage>
</organism>